<evidence type="ECO:0000256" key="1">
    <source>
        <dbReference type="SAM" id="Phobius"/>
    </source>
</evidence>
<dbReference type="PANTHER" id="PTHR34502">
    <property type="entry name" value="DUF6594 DOMAIN-CONTAINING PROTEIN-RELATED"/>
    <property type="match status" value="1"/>
</dbReference>
<dbReference type="AlphaFoldDB" id="A0A6A6W781"/>
<dbReference type="Proteomes" id="UP000799437">
    <property type="component" value="Unassembled WGS sequence"/>
</dbReference>
<dbReference type="InterPro" id="IPR046529">
    <property type="entry name" value="DUF6594"/>
</dbReference>
<sequence>MASKSLDDKSTPSEGSAVGLPPIWSTQPFLRSLVQAFGYGLDWPDVRLQEIEYEKIDAYPNGYPRLAAYINSDHNFLVYRKFGTARNRVLLHRQQQVVAAERALYELDCSNEKHGFARRLQTIYQDKVSVESEKDFKKRNWLIEDLSDKLAEYDKLLLREAQIEQFDSPSRRNYLSLYHWIWNLKPVVREEGKFFSRADDFVILSRRAQDSPLRVFIEGIILSLPRSWTRLVFTNKHQKQATSEASVTLADRGRVDSLIRVIIVATTVFMVVIPHSILLEGSIYGQIGTPTILTFTAGFAMVVSVFARPSNLALITGTACLAITSPMSHG</sequence>
<reference evidence="3" key="1">
    <citation type="journal article" date="2020" name="Stud. Mycol.">
        <title>101 Dothideomycetes genomes: a test case for predicting lifestyles and emergence of pathogens.</title>
        <authorList>
            <person name="Haridas S."/>
            <person name="Albert R."/>
            <person name="Binder M."/>
            <person name="Bloem J."/>
            <person name="Labutti K."/>
            <person name="Salamov A."/>
            <person name="Andreopoulos B."/>
            <person name="Baker S."/>
            <person name="Barry K."/>
            <person name="Bills G."/>
            <person name="Bluhm B."/>
            <person name="Cannon C."/>
            <person name="Castanera R."/>
            <person name="Culley D."/>
            <person name="Daum C."/>
            <person name="Ezra D."/>
            <person name="Gonzalez J."/>
            <person name="Henrissat B."/>
            <person name="Kuo A."/>
            <person name="Liang C."/>
            <person name="Lipzen A."/>
            <person name="Lutzoni F."/>
            <person name="Magnuson J."/>
            <person name="Mondo S."/>
            <person name="Nolan M."/>
            <person name="Ohm R."/>
            <person name="Pangilinan J."/>
            <person name="Park H.-J."/>
            <person name="Ramirez L."/>
            <person name="Alfaro M."/>
            <person name="Sun H."/>
            <person name="Tritt A."/>
            <person name="Yoshinaga Y."/>
            <person name="Zwiers L.-H."/>
            <person name="Turgeon B."/>
            <person name="Goodwin S."/>
            <person name="Spatafora J."/>
            <person name="Crous P."/>
            <person name="Grigoriev I."/>
        </authorList>
    </citation>
    <scope>NUCLEOTIDE SEQUENCE</scope>
    <source>
        <strain evidence="3">CBS 121739</strain>
    </source>
</reference>
<dbReference type="EMBL" id="ML996571">
    <property type="protein sequence ID" value="KAF2758712.1"/>
    <property type="molecule type" value="Genomic_DNA"/>
</dbReference>
<dbReference type="OrthoDB" id="3533814at2759"/>
<feature type="domain" description="DUF6594" evidence="2">
    <location>
        <begin position="63"/>
        <end position="322"/>
    </location>
</feature>
<keyword evidence="1" id="KW-0812">Transmembrane</keyword>
<accession>A0A6A6W781</accession>
<keyword evidence="1" id="KW-0472">Membrane</keyword>
<keyword evidence="4" id="KW-1185">Reference proteome</keyword>
<feature type="transmembrane region" description="Helical" evidence="1">
    <location>
        <begin position="283"/>
        <end position="307"/>
    </location>
</feature>
<keyword evidence="1" id="KW-1133">Transmembrane helix</keyword>
<proteinExistence type="predicted"/>
<evidence type="ECO:0000313" key="3">
    <source>
        <dbReference type="EMBL" id="KAF2758712.1"/>
    </source>
</evidence>
<name>A0A6A6W781_9PEZI</name>
<dbReference type="PANTHER" id="PTHR34502:SF3">
    <property type="entry name" value="DUF6594 DOMAIN-CONTAINING PROTEIN"/>
    <property type="match status" value="1"/>
</dbReference>
<gene>
    <name evidence="3" type="ORF">EJ05DRAFT_485807</name>
</gene>
<evidence type="ECO:0000313" key="4">
    <source>
        <dbReference type="Proteomes" id="UP000799437"/>
    </source>
</evidence>
<protein>
    <recommendedName>
        <fullName evidence="2">DUF6594 domain-containing protein</fullName>
    </recommendedName>
</protein>
<dbReference type="Pfam" id="PF20237">
    <property type="entry name" value="DUF6594"/>
    <property type="match status" value="1"/>
</dbReference>
<dbReference type="RefSeq" id="XP_033601163.1">
    <property type="nucleotide sequence ID" value="XM_033745482.1"/>
</dbReference>
<feature type="transmembrane region" description="Helical" evidence="1">
    <location>
        <begin position="258"/>
        <end position="277"/>
    </location>
</feature>
<organism evidence="3 4">
    <name type="scientific">Pseudovirgaria hyperparasitica</name>
    <dbReference type="NCBI Taxonomy" id="470096"/>
    <lineage>
        <taxon>Eukaryota</taxon>
        <taxon>Fungi</taxon>
        <taxon>Dikarya</taxon>
        <taxon>Ascomycota</taxon>
        <taxon>Pezizomycotina</taxon>
        <taxon>Dothideomycetes</taxon>
        <taxon>Dothideomycetes incertae sedis</taxon>
        <taxon>Acrospermales</taxon>
        <taxon>Acrospermaceae</taxon>
        <taxon>Pseudovirgaria</taxon>
    </lineage>
</organism>
<dbReference type="GeneID" id="54486536"/>
<evidence type="ECO:0000259" key="2">
    <source>
        <dbReference type="Pfam" id="PF20237"/>
    </source>
</evidence>